<dbReference type="EMBL" id="JAMDLY010000005">
    <property type="protein sequence ID" value="MCY9528555.1"/>
    <property type="molecule type" value="Genomic_DNA"/>
</dbReference>
<dbReference type="RefSeq" id="WP_268631740.1">
    <property type="nucleotide sequence ID" value="NZ_JAMDLY010000005.1"/>
</dbReference>
<dbReference type="Proteomes" id="UP001527090">
    <property type="component" value="Unassembled WGS sequence"/>
</dbReference>
<evidence type="ECO:0000313" key="1">
    <source>
        <dbReference type="EMBL" id="MCY9528555.1"/>
    </source>
</evidence>
<keyword evidence="2" id="KW-1185">Reference proteome</keyword>
<evidence type="ECO:0000313" key="2">
    <source>
        <dbReference type="Proteomes" id="UP001527090"/>
    </source>
</evidence>
<protein>
    <submittedName>
        <fullName evidence="1">Uncharacterized protein</fullName>
    </submittedName>
</protein>
<organism evidence="1 2">
    <name type="scientific">Paenibacillus alvei</name>
    <name type="common">Bacillus alvei</name>
    <dbReference type="NCBI Taxonomy" id="44250"/>
    <lineage>
        <taxon>Bacteria</taxon>
        <taxon>Bacillati</taxon>
        <taxon>Bacillota</taxon>
        <taxon>Bacilli</taxon>
        <taxon>Bacillales</taxon>
        <taxon>Paenibacillaceae</taxon>
        <taxon>Paenibacillus</taxon>
    </lineage>
</organism>
<name>A0ABT4E489_PAEAL</name>
<gene>
    <name evidence="1" type="ORF">M5X04_04290</name>
</gene>
<reference evidence="1 2" key="1">
    <citation type="submission" date="2022-05" db="EMBL/GenBank/DDBJ databases">
        <title>Genome Sequencing of Bee-Associated Microbes.</title>
        <authorList>
            <person name="Dunlap C."/>
        </authorList>
    </citation>
    <scope>NUCLEOTIDE SEQUENCE [LARGE SCALE GENOMIC DNA]</scope>
    <source>
        <strain evidence="1 2">NRRL NRS-750</strain>
    </source>
</reference>
<accession>A0ABT4E489</accession>
<proteinExistence type="predicted"/>
<sequence length="160" mass="19394">MQNKPVLRKVNNYFVIERFDVIYKFDNISEIIMNFLDIDDYLCFCTLYDYSKDNNYIRERVIFRNRKWIEPWWAPEIYPDLAWYKTNNESEVKQAIENDQFFTCIVLKKDQEFEDYSYVISCIEDDIGDTLCIYSKNEQKFFEEVLPELSKNIAGMSLDI</sequence>
<comment type="caution">
    <text evidence="1">The sequence shown here is derived from an EMBL/GenBank/DDBJ whole genome shotgun (WGS) entry which is preliminary data.</text>
</comment>